<dbReference type="InterPro" id="IPR006153">
    <property type="entry name" value="Cation/H_exchanger_TM"/>
</dbReference>
<dbReference type="Pfam" id="PF23259">
    <property type="entry name" value="CHX17_C"/>
    <property type="match status" value="1"/>
</dbReference>
<dbReference type="PANTHER" id="PTHR32468:SF114">
    <property type="entry name" value="CATION_H+ EXCHANGER DOMAIN-CONTAINING PROTEIN"/>
    <property type="match status" value="1"/>
</dbReference>
<dbReference type="InterPro" id="IPR057291">
    <property type="entry name" value="CHX17_2nd"/>
</dbReference>
<dbReference type="GO" id="GO:0006885">
    <property type="term" value="P:regulation of pH"/>
    <property type="evidence" value="ECO:0007669"/>
    <property type="project" value="TreeGrafter"/>
</dbReference>
<dbReference type="EnsemblPlants" id="MELO3C014905.2.1">
    <property type="protein sequence ID" value="MELO3C014905.2.1"/>
    <property type="gene ID" value="MELO3C014905.2"/>
</dbReference>
<dbReference type="KEGG" id="cmo:103491807"/>
<feature type="domain" description="Cation/H(+) antiporter C-terminal" evidence="13">
    <location>
        <begin position="641"/>
        <end position="794"/>
    </location>
</feature>
<evidence type="ECO:0000259" key="11">
    <source>
        <dbReference type="Pfam" id="PF00999"/>
    </source>
</evidence>
<feature type="transmembrane region" description="Helical" evidence="10">
    <location>
        <begin position="362"/>
        <end position="387"/>
    </location>
</feature>
<feature type="transmembrane region" description="Helical" evidence="10">
    <location>
        <begin position="284"/>
        <end position="317"/>
    </location>
</feature>
<dbReference type="Proteomes" id="UP001652600">
    <property type="component" value="Chromosome 6"/>
</dbReference>
<dbReference type="PANTHER" id="PTHR32468">
    <property type="entry name" value="CATION/H + ANTIPORTER"/>
    <property type="match status" value="1"/>
</dbReference>
<dbReference type="GO" id="GO:0006813">
    <property type="term" value="P:potassium ion transport"/>
    <property type="evidence" value="ECO:0007669"/>
    <property type="project" value="UniProtKB-KW"/>
</dbReference>
<dbReference type="Gramene" id="MELO3C014905.2.1">
    <property type="protein sequence ID" value="MELO3C014905.2.1"/>
    <property type="gene ID" value="MELO3C014905.2"/>
</dbReference>
<evidence type="ECO:0000256" key="5">
    <source>
        <dbReference type="ARBA" id="ARBA00022958"/>
    </source>
</evidence>
<evidence type="ECO:0000256" key="7">
    <source>
        <dbReference type="ARBA" id="ARBA00023065"/>
    </source>
</evidence>
<reference evidence="16" key="2">
    <citation type="submission" date="2025-04" db="UniProtKB">
        <authorList>
            <consortium name="RefSeq"/>
        </authorList>
    </citation>
    <scope>IDENTIFICATION</scope>
</reference>
<dbReference type="OrthoDB" id="1868135at2759"/>
<keyword evidence="8 10" id="KW-0472">Membrane</keyword>
<feature type="transmembrane region" description="Helical" evidence="10">
    <location>
        <begin position="250"/>
        <end position="272"/>
    </location>
</feature>
<dbReference type="InterPro" id="IPR038770">
    <property type="entry name" value="Na+/solute_symporter_sf"/>
</dbReference>
<dbReference type="Pfam" id="PF00999">
    <property type="entry name" value="Na_H_Exchanger"/>
    <property type="match status" value="1"/>
</dbReference>
<feature type="transmembrane region" description="Helical" evidence="10">
    <location>
        <begin position="107"/>
        <end position="128"/>
    </location>
</feature>
<dbReference type="RefSeq" id="XP_008450134.1">
    <property type="nucleotide sequence ID" value="XM_008451912.2"/>
</dbReference>
<dbReference type="GO" id="GO:0016020">
    <property type="term" value="C:membrane"/>
    <property type="evidence" value="ECO:0007669"/>
    <property type="project" value="UniProtKB-SubCell"/>
</dbReference>
<evidence type="ECO:0000256" key="8">
    <source>
        <dbReference type="ARBA" id="ARBA00023136"/>
    </source>
</evidence>
<dbReference type="eggNOG" id="KOG1650">
    <property type="taxonomic scope" value="Eukaryota"/>
</dbReference>
<comment type="subcellular location">
    <subcellularLocation>
        <location evidence="1">Membrane</location>
        <topology evidence="1">Multi-pass membrane protein</topology>
    </subcellularLocation>
</comment>
<reference evidence="14" key="1">
    <citation type="submission" date="2023-03" db="UniProtKB">
        <authorList>
            <consortium name="EnsemblPlants"/>
        </authorList>
    </citation>
    <scope>IDENTIFICATION</scope>
</reference>
<protein>
    <submittedName>
        <fullName evidence="16">Cation/H(+) antiporter 15-like</fullName>
    </submittedName>
</protein>
<keyword evidence="4 10" id="KW-0812">Transmembrane</keyword>
<dbReference type="InterPro" id="IPR050794">
    <property type="entry name" value="CPA2_transporter"/>
</dbReference>
<dbReference type="InParanoid" id="A0A1S3BP82"/>
<accession>A0A1S3BP82</accession>
<dbReference type="GO" id="GO:1902600">
    <property type="term" value="P:proton transmembrane transport"/>
    <property type="evidence" value="ECO:0007669"/>
    <property type="project" value="InterPro"/>
</dbReference>
<evidence type="ECO:0000256" key="4">
    <source>
        <dbReference type="ARBA" id="ARBA00022692"/>
    </source>
</evidence>
<feature type="domain" description="Cation/H(+) antiporter central" evidence="12">
    <location>
        <begin position="498"/>
        <end position="626"/>
    </location>
</feature>
<dbReference type="InterPro" id="IPR057290">
    <property type="entry name" value="CHX17_C"/>
</dbReference>
<evidence type="ECO:0000313" key="15">
    <source>
        <dbReference type="Proteomes" id="UP001652600"/>
    </source>
</evidence>
<feature type="transmembrane region" description="Helical" evidence="10">
    <location>
        <begin position="148"/>
        <end position="169"/>
    </location>
</feature>
<keyword evidence="7" id="KW-0406">Ion transport</keyword>
<evidence type="ECO:0000259" key="13">
    <source>
        <dbReference type="Pfam" id="PF23259"/>
    </source>
</evidence>
<feature type="transmembrane region" description="Helical" evidence="10">
    <location>
        <begin position="83"/>
        <end position="101"/>
    </location>
</feature>
<dbReference type="GO" id="GO:0012505">
    <property type="term" value="C:endomembrane system"/>
    <property type="evidence" value="ECO:0007669"/>
    <property type="project" value="TreeGrafter"/>
</dbReference>
<organism evidence="15 16">
    <name type="scientific">Cucumis melo</name>
    <name type="common">Muskmelon</name>
    <dbReference type="NCBI Taxonomy" id="3656"/>
    <lineage>
        <taxon>Eukaryota</taxon>
        <taxon>Viridiplantae</taxon>
        <taxon>Streptophyta</taxon>
        <taxon>Embryophyta</taxon>
        <taxon>Tracheophyta</taxon>
        <taxon>Spermatophyta</taxon>
        <taxon>Magnoliopsida</taxon>
        <taxon>eudicotyledons</taxon>
        <taxon>Gunneridae</taxon>
        <taxon>Pentapetalae</taxon>
        <taxon>rosids</taxon>
        <taxon>fabids</taxon>
        <taxon>Cucurbitales</taxon>
        <taxon>Cucurbitaceae</taxon>
        <taxon>Benincaseae</taxon>
        <taxon>Cucumis</taxon>
    </lineage>
</organism>
<dbReference type="SMR" id="A0A1S3BP82"/>
<evidence type="ECO:0000256" key="10">
    <source>
        <dbReference type="SAM" id="Phobius"/>
    </source>
</evidence>
<feature type="domain" description="Cation/H+ exchanger transmembrane" evidence="11">
    <location>
        <begin position="69"/>
        <end position="443"/>
    </location>
</feature>
<evidence type="ECO:0000313" key="14">
    <source>
        <dbReference type="EnsemblPlants" id="MELO3C014905.2.1"/>
    </source>
</evidence>
<keyword evidence="2" id="KW-0813">Transport</keyword>
<dbReference type="GO" id="GO:0015297">
    <property type="term" value="F:antiporter activity"/>
    <property type="evidence" value="ECO:0007669"/>
    <property type="project" value="InterPro"/>
</dbReference>
<feature type="transmembrane region" description="Helical" evidence="10">
    <location>
        <begin position="393"/>
        <end position="412"/>
    </location>
</feature>
<evidence type="ECO:0000256" key="1">
    <source>
        <dbReference type="ARBA" id="ARBA00004141"/>
    </source>
</evidence>
<comment type="similarity">
    <text evidence="9">Belongs to the monovalent cation:proton antiporter 2 (CPA2) transporter (TC 2.A.37) family. CHX (TC 2.A.37.4) subfamily.</text>
</comment>
<evidence type="ECO:0000259" key="12">
    <source>
        <dbReference type="Pfam" id="PF23256"/>
    </source>
</evidence>
<gene>
    <name evidence="16" type="primary">LOC103491807</name>
    <name evidence="14" type="synonym">103491807</name>
</gene>
<dbReference type="AlphaFoldDB" id="A0A1S3BP82"/>
<name>A0A1S3BP82_CUCME</name>
<evidence type="ECO:0000313" key="16">
    <source>
        <dbReference type="RefSeq" id="XP_008450134.1"/>
    </source>
</evidence>
<evidence type="ECO:0000256" key="6">
    <source>
        <dbReference type="ARBA" id="ARBA00022989"/>
    </source>
</evidence>
<feature type="transmembrane region" description="Helical" evidence="10">
    <location>
        <begin position="214"/>
        <end position="238"/>
    </location>
</feature>
<dbReference type="Gene3D" id="1.20.1530.20">
    <property type="match status" value="1"/>
</dbReference>
<evidence type="ECO:0000256" key="3">
    <source>
        <dbReference type="ARBA" id="ARBA00022538"/>
    </source>
</evidence>
<feature type="transmembrane region" description="Helical" evidence="10">
    <location>
        <begin position="424"/>
        <end position="447"/>
    </location>
</feature>
<dbReference type="GeneID" id="103491807"/>
<keyword evidence="15" id="KW-1185">Reference proteome</keyword>
<keyword evidence="3" id="KW-0633">Potassium transport</keyword>
<feature type="transmembrane region" description="Helical" evidence="10">
    <location>
        <begin position="337"/>
        <end position="355"/>
    </location>
</feature>
<evidence type="ECO:0000256" key="2">
    <source>
        <dbReference type="ARBA" id="ARBA00022448"/>
    </source>
</evidence>
<keyword evidence="6 10" id="KW-1133">Transmembrane helix</keyword>
<evidence type="ECO:0000256" key="9">
    <source>
        <dbReference type="ARBA" id="ARBA00038341"/>
    </source>
</evidence>
<feature type="transmembrane region" description="Helical" evidence="10">
    <location>
        <begin position="52"/>
        <end position="71"/>
    </location>
</feature>
<sequence length="805" mass="89870">MGSIVMEPTDIATYVNGGIVGNKPTKNLTTICTFANRIHCTSIFTGANPLEFSVPLLFLQLGICSGTIILFSQLLKPLGQPLIISQILGGLVLGSSGLSYVEKFKETIFPLEGFVCLDVVSAIGHIFYYFLIGVQTDMTIIKKIDKKAFGIGSCATIMAMILVLVYSISLTNLTDLTNFKYIFELGKLESFINFPMVASLVYELRLVNSEFGRISLLTSMASTLLSTCFTLLGNILAPHGGSKHQVLSELFAVVVLILVIIFTIRPATLWMVKMNPSGQPLKECFVITLLLVVLVVAFCCQSFGLRIYFASFFLGFIIPSGPPIGSTLVDRLDFITSWMFMPIFFARIGLSFNIYTTNLINVICMSIIVFVSALGKFLGALMISMYYKLPLRDAISVGLILNSQGALELSLFKRMTREKVINEEAFAVGCVWIIFIAAIITPIIRYLHHPSRRYIVQKKRTVMHSRPEFDLCVLVCIHDQEDVPSAINLLDALNPTRRSHLVVYMLHLVELLGRAHPKLIHHRLTKVRSSRFCCEPIVNAFKYFGDSNNETVVINPFTAISPSTTMHDDVCSLALDKKSSLIIVPFHKRFHSNGVMSSSKYKIKMVNHNILNSAPCSVALIVERGFLRVSKSIETNLYRFQVVVVFIGGADDREAMFIGARMAGHDNINLTVIRVLEMSEDYCVLRRNNNNELIKEKRVDDEALVEFRKLTADNYRVRYIEEVVKDGTGTICVLRSIGNNYDVVIVGRRHNPCLALVQGLVLWDEHTELGAIGEVLATSDFLGNAMLLVVQQHTRVANQNQLEHM</sequence>
<proteinExistence type="inferred from homology"/>
<keyword evidence="5" id="KW-0630">Potassium</keyword>
<dbReference type="Pfam" id="PF23256">
    <property type="entry name" value="CHX17_2nd"/>
    <property type="match status" value="1"/>
</dbReference>